<gene>
    <name evidence="2" type="ORF">EYF80_056260</name>
</gene>
<evidence type="ECO:0000313" key="3">
    <source>
        <dbReference type="Proteomes" id="UP000314294"/>
    </source>
</evidence>
<proteinExistence type="predicted"/>
<feature type="region of interest" description="Disordered" evidence="1">
    <location>
        <begin position="1"/>
        <end position="38"/>
    </location>
</feature>
<keyword evidence="3" id="KW-1185">Reference proteome</keyword>
<organism evidence="2 3">
    <name type="scientific">Liparis tanakae</name>
    <name type="common">Tanaka's snailfish</name>
    <dbReference type="NCBI Taxonomy" id="230148"/>
    <lineage>
        <taxon>Eukaryota</taxon>
        <taxon>Metazoa</taxon>
        <taxon>Chordata</taxon>
        <taxon>Craniata</taxon>
        <taxon>Vertebrata</taxon>
        <taxon>Euteleostomi</taxon>
        <taxon>Actinopterygii</taxon>
        <taxon>Neopterygii</taxon>
        <taxon>Teleostei</taxon>
        <taxon>Neoteleostei</taxon>
        <taxon>Acanthomorphata</taxon>
        <taxon>Eupercaria</taxon>
        <taxon>Perciformes</taxon>
        <taxon>Cottioidei</taxon>
        <taxon>Cottales</taxon>
        <taxon>Liparidae</taxon>
        <taxon>Liparis</taxon>
    </lineage>
</organism>
<evidence type="ECO:0000256" key="1">
    <source>
        <dbReference type="SAM" id="MobiDB-lite"/>
    </source>
</evidence>
<name>A0A4Z2EXI8_9TELE</name>
<comment type="caution">
    <text evidence="2">The sequence shown here is derived from an EMBL/GenBank/DDBJ whole genome shotgun (WGS) entry which is preliminary data.</text>
</comment>
<accession>A0A4Z2EXI8</accession>
<dbReference type="EMBL" id="SRLO01002198">
    <property type="protein sequence ID" value="TNN33575.1"/>
    <property type="molecule type" value="Genomic_DNA"/>
</dbReference>
<protein>
    <submittedName>
        <fullName evidence="2">Uncharacterized protein</fullName>
    </submittedName>
</protein>
<dbReference type="Proteomes" id="UP000314294">
    <property type="component" value="Unassembled WGS sequence"/>
</dbReference>
<feature type="compositionally biased region" description="Low complexity" evidence="1">
    <location>
        <begin position="14"/>
        <end position="24"/>
    </location>
</feature>
<evidence type="ECO:0000313" key="2">
    <source>
        <dbReference type="EMBL" id="TNN33575.1"/>
    </source>
</evidence>
<reference evidence="2 3" key="1">
    <citation type="submission" date="2019-03" db="EMBL/GenBank/DDBJ databases">
        <title>First draft genome of Liparis tanakae, snailfish: a comprehensive survey of snailfish specific genes.</title>
        <authorList>
            <person name="Kim W."/>
            <person name="Song I."/>
            <person name="Jeong J.-H."/>
            <person name="Kim D."/>
            <person name="Kim S."/>
            <person name="Ryu S."/>
            <person name="Song J.Y."/>
            <person name="Lee S.K."/>
        </authorList>
    </citation>
    <scope>NUCLEOTIDE SEQUENCE [LARGE SCALE GENOMIC DNA]</scope>
    <source>
        <tissue evidence="2">Muscle</tissue>
    </source>
</reference>
<sequence>MKTGVRSEARGMATTVTTSGSSGSWETDRPGGSRVTARHHGQRISLWLLRIWLRHTEQQVWRQASSLGRRRGL</sequence>
<dbReference type="AlphaFoldDB" id="A0A4Z2EXI8"/>